<dbReference type="EMBL" id="JAUEPU010000025">
    <property type="protein sequence ID" value="KAK0493317.1"/>
    <property type="molecule type" value="Genomic_DNA"/>
</dbReference>
<dbReference type="AlphaFoldDB" id="A0AA39UKN8"/>
<sequence length="172" mass="19986">PTPQSIISGEYRGPLPGAMRVEYVPHNSRYHRRSPSLSIHFTVKGNVGPCLEAVLRKQVIIDGARNTVFEDYSWNRTKWVLDWPGLEMDCIGLWCHDVNRQPLTRETLIREIGAQIGKIMQESKTGSSKYRQSKHTPPCWRFENIDFRDVRLVSLNYYHSVWVPILAVTRHQ</sequence>
<accession>A0AA39UKN8</accession>
<organism evidence="1 2">
    <name type="scientific">Armillaria luteobubalina</name>
    <dbReference type="NCBI Taxonomy" id="153913"/>
    <lineage>
        <taxon>Eukaryota</taxon>
        <taxon>Fungi</taxon>
        <taxon>Dikarya</taxon>
        <taxon>Basidiomycota</taxon>
        <taxon>Agaricomycotina</taxon>
        <taxon>Agaricomycetes</taxon>
        <taxon>Agaricomycetidae</taxon>
        <taxon>Agaricales</taxon>
        <taxon>Marasmiineae</taxon>
        <taxon>Physalacriaceae</taxon>
        <taxon>Armillaria</taxon>
    </lineage>
</organism>
<keyword evidence="2" id="KW-1185">Reference proteome</keyword>
<evidence type="ECO:0000313" key="2">
    <source>
        <dbReference type="Proteomes" id="UP001175228"/>
    </source>
</evidence>
<proteinExistence type="predicted"/>
<comment type="caution">
    <text evidence="1">The sequence shown here is derived from an EMBL/GenBank/DDBJ whole genome shotgun (WGS) entry which is preliminary data.</text>
</comment>
<gene>
    <name evidence="1" type="ORF">EDD18DRAFT_1078456</name>
</gene>
<feature type="non-terminal residue" evidence="1">
    <location>
        <position position="1"/>
    </location>
</feature>
<dbReference type="Proteomes" id="UP001175228">
    <property type="component" value="Unassembled WGS sequence"/>
</dbReference>
<name>A0AA39UKN8_9AGAR</name>
<evidence type="ECO:0000313" key="1">
    <source>
        <dbReference type="EMBL" id="KAK0493317.1"/>
    </source>
</evidence>
<reference evidence="1" key="1">
    <citation type="submission" date="2023-06" db="EMBL/GenBank/DDBJ databases">
        <authorList>
            <consortium name="Lawrence Berkeley National Laboratory"/>
            <person name="Ahrendt S."/>
            <person name="Sahu N."/>
            <person name="Indic B."/>
            <person name="Wong-Bajracharya J."/>
            <person name="Merenyi Z."/>
            <person name="Ke H.-M."/>
            <person name="Monk M."/>
            <person name="Kocsube S."/>
            <person name="Drula E."/>
            <person name="Lipzen A."/>
            <person name="Balint B."/>
            <person name="Henrissat B."/>
            <person name="Andreopoulos B."/>
            <person name="Martin F.M."/>
            <person name="Harder C.B."/>
            <person name="Rigling D."/>
            <person name="Ford K.L."/>
            <person name="Foster G.D."/>
            <person name="Pangilinan J."/>
            <person name="Papanicolaou A."/>
            <person name="Barry K."/>
            <person name="LaButti K."/>
            <person name="Viragh M."/>
            <person name="Koriabine M."/>
            <person name="Yan M."/>
            <person name="Riley R."/>
            <person name="Champramary S."/>
            <person name="Plett K.L."/>
            <person name="Tsai I.J."/>
            <person name="Slot J."/>
            <person name="Sipos G."/>
            <person name="Plett J."/>
            <person name="Nagy L.G."/>
            <person name="Grigoriev I.V."/>
        </authorList>
    </citation>
    <scope>NUCLEOTIDE SEQUENCE</scope>
    <source>
        <strain evidence="1">HWK02</strain>
    </source>
</reference>
<protein>
    <submittedName>
        <fullName evidence="1">Uncharacterized protein</fullName>
    </submittedName>
</protein>